<dbReference type="Proteomes" id="UP000029868">
    <property type="component" value="Unassembled WGS sequence"/>
</dbReference>
<keyword evidence="6 9" id="KW-0238">DNA-binding</keyword>
<dbReference type="Pfam" id="PF05192">
    <property type="entry name" value="MutS_III"/>
    <property type="match status" value="1"/>
</dbReference>
<dbReference type="FunFam" id="1.10.1420.10:FF:000002">
    <property type="entry name" value="DNA mismatch repair protein MutS"/>
    <property type="match status" value="1"/>
</dbReference>
<evidence type="ECO:0000256" key="4">
    <source>
        <dbReference type="ARBA" id="ARBA00022763"/>
    </source>
</evidence>
<comment type="function">
    <text evidence="8 9">This protein is involved in the repair of mismatches in DNA. It is possible that it carries out the mismatch recognition step. This protein has a weak ATPase activity.</text>
</comment>
<evidence type="ECO:0000256" key="2">
    <source>
        <dbReference type="ARBA" id="ARBA00021982"/>
    </source>
</evidence>
<name>A0A099KE82_COLPS</name>
<comment type="similarity">
    <text evidence="1 9 10">Belongs to the DNA mismatch repair MutS family.</text>
</comment>
<proteinExistence type="inferred from homology"/>
<dbReference type="GO" id="GO:0006298">
    <property type="term" value="P:mismatch repair"/>
    <property type="evidence" value="ECO:0007669"/>
    <property type="project" value="UniProtKB-UniRule"/>
</dbReference>
<dbReference type="Gene3D" id="3.30.420.110">
    <property type="entry name" value="MutS, connector domain"/>
    <property type="match status" value="1"/>
</dbReference>
<dbReference type="EMBL" id="JQEC01000057">
    <property type="protein sequence ID" value="KGJ89064.1"/>
    <property type="molecule type" value="Genomic_DNA"/>
</dbReference>
<feature type="domain" description="DNA mismatch repair proteins mutS family" evidence="11">
    <location>
        <begin position="702"/>
        <end position="718"/>
    </location>
</feature>
<dbReference type="GO" id="GO:0030983">
    <property type="term" value="F:mismatched DNA binding"/>
    <property type="evidence" value="ECO:0007669"/>
    <property type="project" value="InterPro"/>
</dbReference>
<evidence type="ECO:0000313" key="13">
    <source>
        <dbReference type="Proteomes" id="UP000029868"/>
    </source>
</evidence>
<dbReference type="SMART" id="SM00533">
    <property type="entry name" value="MUTSd"/>
    <property type="match status" value="1"/>
</dbReference>
<dbReference type="NCBIfam" id="NF003810">
    <property type="entry name" value="PRK05399.1"/>
    <property type="match status" value="1"/>
</dbReference>
<sequence>MTTVTKDLSSHTPMMRQYLTIKAEFPHILIFYRMGDFYELFFDDAKKASDLLDISLTARGKTGGNAIPMAGVPYHAVENYLAKLVSLGESVAICEQIGDPATSKGPVERKVVRVITPGTVSDEALLTDRQDNLIVAIVDNQSPQAKLKTNSAPAFGLAYLDMASGRFVLTEPQTNEQLQAELQRLSPAELLYSESLQDFSLIEQRKGLRRRPEWEFDLDTAIKLLNNQFDTKELTGFGVDDKPLGLAAAGCLFQYVKDTQRTALPHIRAIICESANTGVVLDAATRRNLELTQNLQGGLDNTLAAILDKSSTPMGSRLLKRWLHFPLRDLTVLNNRQNTVSDIIDLDLITPIQPLLKGLGDIERIVSRIALGSARPRDFARLRHALQQLPELQNELTLTKPSYLQTLAQQSEPMPTLQGLLEHAIVENPPVLIRDGGVIAPGYNGELDVLRDLSDGATEFLAQLEQREKDRTGIHSLKVGYNKVHGFFIEMSRTAAANVPDDYIRRQTLKNNERFITEELKLHEHKVLSAQSKFLALEKSLYQELFAKVMPDLAQLQQLSQAIAELDVLTTFADRALALGYVKPTLVKESGISIDAGRHVVVEQMTSDVFIANPVLLTEQRKMLIITGPNMGGKSTYMRQTALIVLLAHIGCYVPADSATIGLVDRIFTRIGASDDLASGRSTFMVEMTETANILHNATDRSLVLLDEIGRGTSTYDGLSLAWACAEMLALKTKAFTLFATHYFELTMLAEQIETLANVHLDAMEHDDNIVFMHAVQEGAASKSFGLQVAQLAGVPKMVIKRAKQRLSELEQQQTPTVLTATPVQSDAFEQLSLSPDEHPALATLAETDINDLSPRQALDLLFTMKEQL</sequence>
<dbReference type="PANTHER" id="PTHR11361:SF34">
    <property type="entry name" value="DNA MISMATCH REPAIR PROTEIN MSH1, MITOCHONDRIAL"/>
    <property type="match status" value="1"/>
</dbReference>
<keyword evidence="7 9" id="KW-0234">DNA repair</keyword>
<keyword evidence="5 9" id="KW-0067">ATP-binding</keyword>
<dbReference type="Gene3D" id="6.10.140.430">
    <property type="match status" value="1"/>
</dbReference>
<evidence type="ECO:0000256" key="1">
    <source>
        <dbReference type="ARBA" id="ARBA00006271"/>
    </source>
</evidence>
<dbReference type="InterPro" id="IPR045076">
    <property type="entry name" value="MutS"/>
</dbReference>
<dbReference type="OrthoDB" id="9802448at2"/>
<dbReference type="NCBIfam" id="TIGR01070">
    <property type="entry name" value="mutS1"/>
    <property type="match status" value="1"/>
</dbReference>
<dbReference type="Pfam" id="PF05188">
    <property type="entry name" value="MutS_II"/>
    <property type="match status" value="1"/>
</dbReference>
<dbReference type="FunFam" id="3.40.1170.10:FF:000001">
    <property type="entry name" value="DNA mismatch repair protein MutS"/>
    <property type="match status" value="1"/>
</dbReference>
<dbReference type="SUPFAM" id="SSF48334">
    <property type="entry name" value="DNA repair protein MutS, domain III"/>
    <property type="match status" value="1"/>
</dbReference>
<dbReference type="Pfam" id="PF05190">
    <property type="entry name" value="MutS_IV"/>
    <property type="match status" value="1"/>
</dbReference>
<dbReference type="InterPro" id="IPR036187">
    <property type="entry name" value="DNA_mismatch_repair_MutS_sf"/>
</dbReference>
<dbReference type="InterPro" id="IPR007695">
    <property type="entry name" value="DNA_mismatch_repair_MutS-lik_N"/>
</dbReference>
<comment type="caution">
    <text evidence="12">The sequence shown here is derived from an EMBL/GenBank/DDBJ whole genome shotgun (WGS) entry which is preliminary data.</text>
</comment>
<dbReference type="RefSeq" id="WP_033083976.1">
    <property type="nucleotide sequence ID" value="NZ_JQEC01000057.1"/>
</dbReference>
<dbReference type="Gene3D" id="1.10.1420.10">
    <property type="match status" value="2"/>
</dbReference>
<evidence type="ECO:0000256" key="10">
    <source>
        <dbReference type="RuleBase" id="RU003756"/>
    </source>
</evidence>
<dbReference type="GO" id="GO:0003684">
    <property type="term" value="F:damaged DNA binding"/>
    <property type="evidence" value="ECO:0007669"/>
    <property type="project" value="UniProtKB-UniRule"/>
</dbReference>
<dbReference type="SMART" id="SM00534">
    <property type="entry name" value="MUTSac"/>
    <property type="match status" value="1"/>
</dbReference>
<dbReference type="InterPro" id="IPR007696">
    <property type="entry name" value="DNA_mismatch_repair_MutS_core"/>
</dbReference>
<evidence type="ECO:0000256" key="3">
    <source>
        <dbReference type="ARBA" id="ARBA00022741"/>
    </source>
</evidence>
<dbReference type="PROSITE" id="PS00486">
    <property type="entry name" value="DNA_MISMATCH_REPAIR_2"/>
    <property type="match status" value="1"/>
</dbReference>
<evidence type="ECO:0000256" key="9">
    <source>
        <dbReference type="HAMAP-Rule" id="MF_00096"/>
    </source>
</evidence>
<evidence type="ECO:0000313" key="12">
    <source>
        <dbReference type="EMBL" id="KGJ89064.1"/>
    </source>
</evidence>
<dbReference type="InterPro" id="IPR007861">
    <property type="entry name" value="DNA_mismatch_repair_MutS_clamp"/>
</dbReference>
<dbReference type="PIRSF" id="PIRSF037677">
    <property type="entry name" value="DNA_mis_repair_Msh6"/>
    <property type="match status" value="1"/>
</dbReference>
<feature type="binding site" evidence="9">
    <location>
        <begin position="628"/>
        <end position="635"/>
    </location>
    <ligand>
        <name>ATP</name>
        <dbReference type="ChEBI" id="CHEBI:30616"/>
    </ligand>
</feature>
<dbReference type="SUPFAM" id="SSF55271">
    <property type="entry name" value="DNA repair protein MutS, domain I"/>
    <property type="match status" value="1"/>
</dbReference>
<dbReference type="InterPro" id="IPR016151">
    <property type="entry name" value="DNA_mismatch_repair_MutS_N"/>
</dbReference>
<dbReference type="InterPro" id="IPR005748">
    <property type="entry name" value="DNA_mismatch_repair_MutS"/>
</dbReference>
<dbReference type="InterPro" id="IPR017261">
    <property type="entry name" value="DNA_mismatch_repair_MutS/MSH"/>
</dbReference>
<dbReference type="AlphaFoldDB" id="A0A099KE82"/>
<keyword evidence="4 9" id="KW-0227">DNA damage</keyword>
<evidence type="ECO:0000256" key="6">
    <source>
        <dbReference type="ARBA" id="ARBA00023125"/>
    </source>
</evidence>
<dbReference type="GO" id="GO:0005829">
    <property type="term" value="C:cytosol"/>
    <property type="evidence" value="ECO:0007669"/>
    <property type="project" value="TreeGrafter"/>
</dbReference>
<evidence type="ECO:0000259" key="11">
    <source>
        <dbReference type="PROSITE" id="PS00486"/>
    </source>
</evidence>
<dbReference type="GO" id="GO:0140664">
    <property type="term" value="F:ATP-dependent DNA damage sensor activity"/>
    <property type="evidence" value="ECO:0007669"/>
    <property type="project" value="InterPro"/>
</dbReference>
<dbReference type="FunFam" id="3.40.50.300:FF:000283">
    <property type="entry name" value="DNA mismatch repair protein MutS"/>
    <property type="match status" value="1"/>
</dbReference>
<dbReference type="Gene3D" id="3.40.50.300">
    <property type="entry name" value="P-loop containing nucleotide triphosphate hydrolases"/>
    <property type="match status" value="1"/>
</dbReference>
<evidence type="ECO:0000256" key="5">
    <source>
        <dbReference type="ARBA" id="ARBA00022840"/>
    </source>
</evidence>
<dbReference type="CDD" id="cd03284">
    <property type="entry name" value="ABC_MutS1"/>
    <property type="match status" value="1"/>
</dbReference>
<evidence type="ECO:0000256" key="7">
    <source>
        <dbReference type="ARBA" id="ARBA00023204"/>
    </source>
</evidence>
<dbReference type="PATRIC" id="fig|28229.3.peg.4033"/>
<organism evidence="12 13">
    <name type="scientific">Colwellia psychrerythraea</name>
    <name type="common">Vibrio psychroerythus</name>
    <dbReference type="NCBI Taxonomy" id="28229"/>
    <lineage>
        <taxon>Bacteria</taxon>
        <taxon>Pseudomonadati</taxon>
        <taxon>Pseudomonadota</taxon>
        <taxon>Gammaproteobacteria</taxon>
        <taxon>Alteromonadales</taxon>
        <taxon>Colwelliaceae</taxon>
        <taxon>Colwellia</taxon>
    </lineage>
</organism>
<keyword evidence="3 9" id="KW-0547">Nucleotide-binding</keyword>
<dbReference type="InterPro" id="IPR027417">
    <property type="entry name" value="P-loop_NTPase"/>
</dbReference>
<dbReference type="InterPro" id="IPR007860">
    <property type="entry name" value="DNA_mmatch_repair_MutS_con_dom"/>
</dbReference>
<dbReference type="PANTHER" id="PTHR11361">
    <property type="entry name" value="DNA MISMATCH REPAIR PROTEIN MUTS FAMILY MEMBER"/>
    <property type="match status" value="1"/>
</dbReference>
<evidence type="ECO:0000256" key="8">
    <source>
        <dbReference type="ARBA" id="ARBA00024647"/>
    </source>
</evidence>
<dbReference type="SUPFAM" id="SSF52540">
    <property type="entry name" value="P-loop containing nucleoside triphosphate hydrolases"/>
    <property type="match status" value="1"/>
</dbReference>
<dbReference type="InterPro" id="IPR000432">
    <property type="entry name" value="DNA_mismatch_repair_MutS_C"/>
</dbReference>
<accession>A0A099KE82</accession>
<reference evidence="12 13" key="1">
    <citation type="submission" date="2014-08" db="EMBL/GenBank/DDBJ databases">
        <title>Genomic and Phenotypic Diversity of Colwellia psychrerythraea strains from Disparate Marine Basins.</title>
        <authorList>
            <person name="Techtmann S.M."/>
            <person name="Stelling S.C."/>
            <person name="Utturkar S.M."/>
            <person name="Alshibli N."/>
            <person name="Harris A."/>
            <person name="Brown S.D."/>
            <person name="Hazen T.C."/>
        </authorList>
    </citation>
    <scope>NUCLEOTIDE SEQUENCE [LARGE SCALE GENOMIC DNA]</scope>
    <source>
        <strain evidence="12 13">GAB14E</strain>
    </source>
</reference>
<dbReference type="InterPro" id="IPR036678">
    <property type="entry name" value="MutS_con_dom_sf"/>
</dbReference>
<dbReference type="SUPFAM" id="SSF53150">
    <property type="entry name" value="DNA repair protein MutS, domain II"/>
    <property type="match status" value="1"/>
</dbReference>
<dbReference type="HAMAP" id="MF_00096">
    <property type="entry name" value="MutS"/>
    <property type="match status" value="1"/>
</dbReference>
<dbReference type="Gene3D" id="3.40.1170.10">
    <property type="entry name" value="DNA repair protein MutS, domain I"/>
    <property type="match status" value="1"/>
</dbReference>
<dbReference type="GO" id="GO:0005524">
    <property type="term" value="F:ATP binding"/>
    <property type="evidence" value="ECO:0007669"/>
    <property type="project" value="UniProtKB-UniRule"/>
</dbReference>
<gene>
    <name evidence="9" type="primary">mutS</name>
    <name evidence="12" type="ORF">GAB14E_4060</name>
</gene>
<dbReference type="Pfam" id="PF00488">
    <property type="entry name" value="MutS_V"/>
    <property type="match status" value="1"/>
</dbReference>
<dbReference type="Pfam" id="PF01624">
    <property type="entry name" value="MutS_I"/>
    <property type="match status" value="1"/>
</dbReference>
<protein>
    <recommendedName>
        <fullName evidence="2 9">DNA mismatch repair protein MutS</fullName>
    </recommendedName>
</protein>